<dbReference type="STRING" id="35752.SAMN05421541_120105"/>
<dbReference type="AlphaFoldDB" id="A0A1I2LDP4"/>
<protein>
    <submittedName>
        <fullName evidence="5">Proprotein convertase P-domain-containing protein</fullName>
    </submittedName>
</protein>
<dbReference type="InterPro" id="IPR015500">
    <property type="entry name" value="Peptidase_S8_subtilisin-rel"/>
</dbReference>
<evidence type="ECO:0000313" key="6">
    <source>
        <dbReference type="Proteomes" id="UP000199645"/>
    </source>
</evidence>
<dbReference type="PRINTS" id="PR00723">
    <property type="entry name" value="SUBTILISIN"/>
</dbReference>
<evidence type="ECO:0000313" key="5">
    <source>
        <dbReference type="EMBL" id="SFF75186.1"/>
    </source>
</evidence>
<dbReference type="Proteomes" id="UP000199645">
    <property type="component" value="Unassembled WGS sequence"/>
</dbReference>
<name>A0A1I2LDP4_9ACTN</name>
<keyword evidence="1" id="KW-0645">Protease</keyword>
<dbReference type="InterPro" id="IPR036852">
    <property type="entry name" value="Peptidase_S8/S53_dom_sf"/>
</dbReference>
<proteinExistence type="predicted"/>
<keyword evidence="3" id="KW-0720">Serine protease</keyword>
<dbReference type="Pfam" id="PF00082">
    <property type="entry name" value="Peptidase_S8"/>
    <property type="match status" value="1"/>
</dbReference>
<evidence type="ECO:0000256" key="3">
    <source>
        <dbReference type="ARBA" id="ARBA00022825"/>
    </source>
</evidence>
<dbReference type="Pfam" id="PF01483">
    <property type="entry name" value="P_proprotein"/>
    <property type="match status" value="1"/>
</dbReference>
<accession>A0A1I2LDP4</accession>
<sequence>MGDWKLNIFSQGNLRRSTTILAIGATVIGLTAPGAAAKAADSPAERAYQQIAALQDIKKSLTPAERKLDSRLAIELRKRTDPATGGALPALATGVPVSKSGTTEVEIRADKVGDELLGRLRGLGAGIRFPSPATGTVVVEAPLTALPTIAGWTDVTGVGLKHGAITAHQTDPKAPPKTESKTEKTARIESALRAATAAAPKTRAVTVGQGSVVSEGDRTHAADTARTRFKVTGTGVKVCALSDGVDSLADSQASGDLPADLDVLPGQEGDGDEGTAMLEIIHDLVPNAKLGFATAFTSEASFAENVRALRFTARCDIIVDDILYFHESPFQDGAIAQAVNAVTADGAYYFSSAGNEGNTIDGTSGNWEGDFADSGRGIGKFAGDAHDFDPGPGVQEFNPLSPGSASRIVTLWWADPLLASANDYDLYLINSLGNVTSFSQDVQDGDDDPWEILQAANSTGQRLAVVKFQGADRYLQLSALRGRFVDSADGTLKGFSTPGVTRGHSAAVNAFSVAAAPAKDPLPFALETGDPANPAGPYPNVFTKQTLPERFTSDGPRRVFFNADGTPVTPGNFSSTGGFVRAKPQITAADGVATTVAGFQPFYGTSAAAPHAAAIAALTLSGNPGLTGDDIRAALTGTALDLTPAGADNRTGSGVIRADLVLRNTGATPQPLVRAGTPVTTPATGDGDPFLEPGEQATVSLPAENIGDGTATGVSVVVDSDSPLATITPRSRSYGSIAAGATKSRDFTLKLAAGYPLGRPVGLSVRVTFAGTLSPTTGSVSVATGQPSSTVRNFAYAGPVLPIPDNDPTGVNATVDVTGVGYASSLTFSIDGAECSTTTGATTVGVDHTFVGDLVGTLKAPDGRSATLFSRTGGGGNNLCQVVFDDAAAAPFSSALSTNAPFTGSWRPGDPLGSLRQSPADGTWTLHVADRVGADTGSIRAFSLHLTGYEPA</sequence>
<keyword evidence="2" id="KW-0378">Hydrolase</keyword>
<evidence type="ECO:0000256" key="2">
    <source>
        <dbReference type="ARBA" id="ARBA00022801"/>
    </source>
</evidence>
<dbReference type="RefSeq" id="WP_093621239.1">
    <property type="nucleotide sequence ID" value="NZ_BOMT01000094.1"/>
</dbReference>
<dbReference type="InterPro" id="IPR008979">
    <property type="entry name" value="Galactose-bd-like_sf"/>
</dbReference>
<evidence type="ECO:0000259" key="4">
    <source>
        <dbReference type="PROSITE" id="PS51829"/>
    </source>
</evidence>
<dbReference type="InterPro" id="IPR034075">
    <property type="entry name" value="Glr3161-like_dom"/>
</dbReference>
<dbReference type="OrthoDB" id="9813435at2"/>
<dbReference type="GO" id="GO:0004252">
    <property type="term" value="F:serine-type endopeptidase activity"/>
    <property type="evidence" value="ECO:0007669"/>
    <property type="project" value="InterPro"/>
</dbReference>
<dbReference type="EMBL" id="FONV01000020">
    <property type="protein sequence ID" value="SFF75186.1"/>
    <property type="molecule type" value="Genomic_DNA"/>
</dbReference>
<dbReference type="Gene3D" id="2.60.120.260">
    <property type="entry name" value="Galactose-binding domain-like"/>
    <property type="match status" value="1"/>
</dbReference>
<dbReference type="PROSITE" id="PS51829">
    <property type="entry name" value="P_HOMO_B"/>
    <property type="match status" value="1"/>
</dbReference>
<dbReference type="PROSITE" id="PS00138">
    <property type="entry name" value="SUBTILASE_SER"/>
    <property type="match status" value="1"/>
</dbReference>
<dbReference type="InterPro" id="IPR023828">
    <property type="entry name" value="Peptidase_S8_Ser-AS"/>
</dbReference>
<evidence type="ECO:0000256" key="1">
    <source>
        <dbReference type="ARBA" id="ARBA00022670"/>
    </source>
</evidence>
<dbReference type="InterPro" id="IPR000209">
    <property type="entry name" value="Peptidase_S8/S53_dom"/>
</dbReference>
<dbReference type="InterPro" id="IPR002884">
    <property type="entry name" value="P_dom"/>
</dbReference>
<feature type="domain" description="P/Homo B" evidence="4">
    <location>
        <begin position="782"/>
        <end position="952"/>
    </location>
</feature>
<organism evidence="5 6">
    <name type="scientific">Actinoplanes philippinensis</name>
    <dbReference type="NCBI Taxonomy" id="35752"/>
    <lineage>
        <taxon>Bacteria</taxon>
        <taxon>Bacillati</taxon>
        <taxon>Actinomycetota</taxon>
        <taxon>Actinomycetes</taxon>
        <taxon>Micromonosporales</taxon>
        <taxon>Micromonosporaceae</taxon>
        <taxon>Actinoplanes</taxon>
    </lineage>
</organism>
<keyword evidence="6" id="KW-1185">Reference proteome</keyword>
<dbReference type="SUPFAM" id="SSF52743">
    <property type="entry name" value="Subtilisin-like"/>
    <property type="match status" value="1"/>
</dbReference>
<dbReference type="SUPFAM" id="SSF49785">
    <property type="entry name" value="Galactose-binding domain-like"/>
    <property type="match status" value="1"/>
</dbReference>
<gene>
    <name evidence="5" type="ORF">SAMN05421541_120105</name>
</gene>
<dbReference type="GO" id="GO:0006508">
    <property type="term" value="P:proteolysis"/>
    <property type="evidence" value="ECO:0007669"/>
    <property type="project" value="UniProtKB-KW"/>
</dbReference>
<dbReference type="CDD" id="cd05562">
    <property type="entry name" value="Peptidases_S53_like"/>
    <property type="match status" value="1"/>
</dbReference>
<dbReference type="Gene3D" id="3.40.50.200">
    <property type="entry name" value="Peptidase S8/S53 domain"/>
    <property type="match status" value="2"/>
</dbReference>
<reference evidence="5 6" key="1">
    <citation type="submission" date="2016-10" db="EMBL/GenBank/DDBJ databases">
        <authorList>
            <person name="de Groot N.N."/>
        </authorList>
    </citation>
    <scope>NUCLEOTIDE SEQUENCE [LARGE SCALE GENOMIC DNA]</scope>
    <source>
        <strain evidence="5 6">DSM 43019</strain>
    </source>
</reference>